<dbReference type="RefSeq" id="WP_059645778.1">
    <property type="nucleotide sequence ID" value="NZ_LOVD01000097.1"/>
</dbReference>
<sequence>MPETSTEISLSDAELDVLERVRLQHGLPSIEATAEWLAKRRLRRTAKQMNGRGRALYLVRSKSKCES</sequence>
<evidence type="ECO:0000313" key="1">
    <source>
        <dbReference type="EMBL" id="KWK75326.1"/>
    </source>
</evidence>
<name>A0A118BLT5_9BURK</name>
<organism evidence="1 2">
    <name type="scientific">Burkholderia ubonensis</name>
    <dbReference type="NCBI Taxonomy" id="101571"/>
    <lineage>
        <taxon>Bacteria</taxon>
        <taxon>Pseudomonadati</taxon>
        <taxon>Pseudomonadota</taxon>
        <taxon>Betaproteobacteria</taxon>
        <taxon>Burkholderiales</taxon>
        <taxon>Burkholderiaceae</taxon>
        <taxon>Burkholderia</taxon>
        <taxon>Burkholderia cepacia complex</taxon>
    </lineage>
</organism>
<evidence type="ECO:0000313" key="2">
    <source>
        <dbReference type="Proteomes" id="UP000065504"/>
    </source>
</evidence>
<dbReference type="Proteomes" id="UP000065504">
    <property type="component" value="Unassembled WGS sequence"/>
</dbReference>
<reference evidence="1 2" key="1">
    <citation type="submission" date="2015-11" db="EMBL/GenBank/DDBJ databases">
        <title>Expanding the genomic diversity of Burkholderia species for the development of highly accurate diagnostics.</title>
        <authorList>
            <person name="Sahl J."/>
            <person name="Keim P."/>
            <person name="Wagner D."/>
        </authorList>
    </citation>
    <scope>NUCLEOTIDE SEQUENCE [LARGE SCALE GENOMIC DNA]</scope>
    <source>
        <strain evidence="1 2">MSMB782WGS</strain>
    </source>
</reference>
<gene>
    <name evidence="1" type="ORF">WM16_13685</name>
</gene>
<accession>A0A118BLT5</accession>
<dbReference type="AlphaFoldDB" id="A0A118BLT5"/>
<comment type="caution">
    <text evidence="1">The sequence shown here is derived from an EMBL/GenBank/DDBJ whole genome shotgun (WGS) entry which is preliminary data.</text>
</comment>
<proteinExistence type="predicted"/>
<dbReference type="EMBL" id="LPLU01000084">
    <property type="protein sequence ID" value="KWK75326.1"/>
    <property type="molecule type" value="Genomic_DNA"/>
</dbReference>
<protein>
    <submittedName>
        <fullName evidence="1">Uncharacterized protein</fullName>
    </submittedName>
</protein>